<feature type="compositionally biased region" description="Polar residues" evidence="1">
    <location>
        <begin position="22"/>
        <end position="34"/>
    </location>
</feature>
<gene>
    <name evidence="3" type="ORF">Sangu_1660400</name>
</gene>
<dbReference type="EMBL" id="JACGWK010000010">
    <property type="protein sequence ID" value="KAL0331149.1"/>
    <property type="molecule type" value="Genomic_DNA"/>
</dbReference>
<reference evidence="3" key="2">
    <citation type="journal article" date="2024" name="Plant">
        <title>Genomic evolution and insights into agronomic trait innovations of Sesamum species.</title>
        <authorList>
            <person name="Miao H."/>
            <person name="Wang L."/>
            <person name="Qu L."/>
            <person name="Liu H."/>
            <person name="Sun Y."/>
            <person name="Le M."/>
            <person name="Wang Q."/>
            <person name="Wei S."/>
            <person name="Zheng Y."/>
            <person name="Lin W."/>
            <person name="Duan Y."/>
            <person name="Cao H."/>
            <person name="Xiong S."/>
            <person name="Wang X."/>
            <person name="Wei L."/>
            <person name="Li C."/>
            <person name="Ma Q."/>
            <person name="Ju M."/>
            <person name="Zhao R."/>
            <person name="Li G."/>
            <person name="Mu C."/>
            <person name="Tian Q."/>
            <person name="Mei H."/>
            <person name="Zhang T."/>
            <person name="Gao T."/>
            <person name="Zhang H."/>
        </authorList>
    </citation>
    <scope>NUCLEOTIDE SEQUENCE</scope>
    <source>
        <strain evidence="3">G01</strain>
    </source>
</reference>
<dbReference type="InterPro" id="IPR013103">
    <property type="entry name" value="RVT_2"/>
</dbReference>
<protein>
    <submittedName>
        <fullName evidence="3">Retrovirus-related Pol polyprotein from transposon RE2</fullName>
    </submittedName>
</protein>
<accession>A0AAW2MK21</accession>
<name>A0AAW2MK21_9LAMI</name>
<dbReference type="Pfam" id="PF07727">
    <property type="entry name" value="RVT_2"/>
    <property type="match status" value="1"/>
</dbReference>
<comment type="caution">
    <text evidence="3">The sequence shown here is derived from an EMBL/GenBank/DDBJ whole genome shotgun (WGS) entry which is preliminary data.</text>
</comment>
<dbReference type="PANTHER" id="PTHR43383">
    <property type="entry name" value="NODULIN 6"/>
    <property type="match status" value="1"/>
</dbReference>
<proteinExistence type="predicted"/>
<dbReference type="AlphaFoldDB" id="A0AAW2MK21"/>
<sequence>MKICQLLFHQLIPHHYLLPPGSSSPVPNTSSPISDPTPAPLPLRQSTRTTKNQPGFPILSEPKSYTQAQGHLEWEKAMAEELKALEINNTWEVTSLPAGKKTIGSRWVYKLKLNPDGSVNRHKARLVAKGYNQIEGVDYMESFSPVAKTVTVRIFLGIALAYSWPVHQLDINNAFLHGFLDEQVYMSPPDGYPVQPGQVCKLKWSLYGLKQASRQWNQEFTSKLAEFGFTQSVHDHCLFIKTTTDGFLALLVYVDDILVMGPSESLIMEVKSYLDALSPLKILVM</sequence>
<organism evidence="3">
    <name type="scientific">Sesamum angustifolium</name>
    <dbReference type="NCBI Taxonomy" id="2727405"/>
    <lineage>
        <taxon>Eukaryota</taxon>
        <taxon>Viridiplantae</taxon>
        <taxon>Streptophyta</taxon>
        <taxon>Embryophyta</taxon>
        <taxon>Tracheophyta</taxon>
        <taxon>Spermatophyta</taxon>
        <taxon>Magnoliopsida</taxon>
        <taxon>eudicotyledons</taxon>
        <taxon>Gunneridae</taxon>
        <taxon>Pentapetalae</taxon>
        <taxon>asterids</taxon>
        <taxon>lamiids</taxon>
        <taxon>Lamiales</taxon>
        <taxon>Pedaliaceae</taxon>
        <taxon>Sesamum</taxon>
    </lineage>
</organism>
<feature type="region of interest" description="Disordered" evidence="1">
    <location>
        <begin position="22"/>
        <end position="62"/>
    </location>
</feature>
<dbReference type="InterPro" id="IPR043502">
    <property type="entry name" value="DNA/RNA_pol_sf"/>
</dbReference>
<feature type="domain" description="Reverse transcriptase Ty1/copia-type" evidence="2">
    <location>
        <begin position="88"/>
        <end position="276"/>
    </location>
</feature>
<feature type="compositionally biased region" description="Polar residues" evidence="1">
    <location>
        <begin position="44"/>
        <end position="53"/>
    </location>
</feature>
<dbReference type="SUPFAM" id="SSF56672">
    <property type="entry name" value="DNA/RNA polymerases"/>
    <property type="match status" value="1"/>
</dbReference>
<evidence type="ECO:0000256" key="1">
    <source>
        <dbReference type="SAM" id="MobiDB-lite"/>
    </source>
</evidence>
<reference evidence="3" key="1">
    <citation type="submission" date="2020-06" db="EMBL/GenBank/DDBJ databases">
        <authorList>
            <person name="Li T."/>
            <person name="Hu X."/>
            <person name="Zhang T."/>
            <person name="Song X."/>
            <person name="Zhang H."/>
            <person name="Dai N."/>
            <person name="Sheng W."/>
            <person name="Hou X."/>
            <person name="Wei L."/>
        </authorList>
    </citation>
    <scope>NUCLEOTIDE SEQUENCE</scope>
    <source>
        <strain evidence="3">G01</strain>
        <tissue evidence="3">Leaf</tissue>
    </source>
</reference>
<dbReference type="PANTHER" id="PTHR43383:SF2">
    <property type="entry name" value="AMIDOHYDROLASE 2 FAMILY PROTEIN"/>
    <property type="match status" value="1"/>
</dbReference>
<evidence type="ECO:0000259" key="2">
    <source>
        <dbReference type="Pfam" id="PF07727"/>
    </source>
</evidence>
<evidence type="ECO:0000313" key="3">
    <source>
        <dbReference type="EMBL" id="KAL0331149.1"/>
    </source>
</evidence>